<dbReference type="InterPro" id="IPR042092">
    <property type="entry name" value="PsdUridine_s_RsuA/RluB/E/F_cat"/>
</dbReference>
<dbReference type="SUPFAM" id="SSF55174">
    <property type="entry name" value="Alpha-L RNA-binding motif"/>
    <property type="match status" value="1"/>
</dbReference>
<evidence type="ECO:0000256" key="3">
    <source>
        <dbReference type="PROSITE-ProRule" id="PRU00182"/>
    </source>
</evidence>
<comment type="caution">
    <text evidence="6">The sequence shown here is derived from an EMBL/GenBank/DDBJ whole genome shotgun (WGS) entry which is preliminary data.</text>
</comment>
<dbReference type="Gene3D" id="3.10.290.10">
    <property type="entry name" value="RNA-binding S4 domain"/>
    <property type="match status" value="1"/>
</dbReference>
<organism evidence="6 7">
    <name type="scientific">Helicobacter mehlei</name>
    <dbReference type="NCBI Taxonomy" id="2316080"/>
    <lineage>
        <taxon>Bacteria</taxon>
        <taxon>Pseudomonadati</taxon>
        <taxon>Campylobacterota</taxon>
        <taxon>Epsilonproteobacteria</taxon>
        <taxon>Campylobacterales</taxon>
        <taxon>Helicobacteraceae</taxon>
        <taxon>Helicobacter</taxon>
    </lineage>
</organism>
<dbReference type="PANTHER" id="PTHR47683:SF2">
    <property type="entry name" value="RNA-BINDING S4 DOMAIN-CONTAINING PROTEIN"/>
    <property type="match status" value="1"/>
</dbReference>
<dbReference type="NCBIfam" id="TIGR00093">
    <property type="entry name" value="pseudouridine synthase"/>
    <property type="match status" value="1"/>
</dbReference>
<dbReference type="InterPro" id="IPR020103">
    <property type="entry name" value="PsdUridine_synth_cat_dom_sf"/>
</dbReference>
<dbReference type="GO" id="GO:0003723">
    <property type="term" value="F:RNA binding"/>
    <property type="evidence" value="ECO:0007669"/>
    <property type="project" value="UniProtKB-KW"/>
</dbReference>
<gene>
    <name evidence="6" type="ORF">FNE76_07160</name>
</gene>
<dbReference type="InterPro" id="IPR006145">
    <property type="entry name" value="PsdUridine_synth_RsuA/RluA"/>
</dbReference>
<feature type="domain" description="RNA-binding S4" evidence="5">
    <location>
        <begin position="6"/>
        <end position="65"/>
    </location>
</feature>
<dbReference type="InterPro" id="IPR018496">
    <property type="entry name" value="PsdUridine_synth_RsuA/RluB_CS"/>
</dbReference>
<dbReference type="InterPro" id="IPR002942">
    <property type="entry name" value="S4_RNA-bd"/>
</dbReference>
<evidence type="ECO:0000313" key="6">
    <source>
        <dbReference type="EMBL" id="TSA80611.1"/>
    </source>
</evidence>
<dbReference type="Proteomes" id="UP000319322">
    <property type="component" value="Unassembled WGS sequence"/>
</dbReference>
<dbReference type="EC" id="5.4.99.-" evidence="4"/>
<name>A0A553UKP5_9HELI</name>
<dbReference type="InterPro" id="IPR050343">
    <property type="entry name" value="RsuA_PseudoU_synthase"/>
</dbReference>
<dbReference type="SMART" id="SM00363">
    <property type="entry name" value="S4"/>
    <property type="match status" value="1"/>
</dbReference>
<dbReference type="InterPro" id="IPR020094">
    <property type="entry name" value="TruA/RsuA/RluB/E/F_N"/>
</dbReference>
<accession>A0A553UKP5</accession>
<dbReference type="EMBL" id="VKGC01000025">
    <property type="protein sequence ID" value="TSA80611.1"/>
    <property type="molecule type" value="Genomic_DNA"/>
</dbReference>
<reference evidence="6" key="2">
    <citation type="submission" date="2019-07" db="EMBL/GenBank/DDBJ databases">
        <authorList>
            <person name="Papic B."/>
        </authorList>
    </citation>
    <scope>NUCLEOTIDE SEQUENCE [LARGE SCALE GENOMIC DNA]</scope>
    <source>
        <strain evidence="6">L8b</strain>
    </source>
</reference>
<dbReference type="GO" id="GO:0120159">
    <property type="term" value="F:rRNA pseudouridine synthase activity"/>
    <property type="evidence" value="ECO:0007669"/>
    <property type="project" value="UniProtKB-ARBA"/>
</dbReference>
<keyword evidence="7" id="KW-1185">Reference proteome</keyword>
<keyword evidence="3" id="KW-0694">RNA-binding</keyword>
<dbReference type="AlphaFoldDB" id="A0A553UKP5"/>
<dbReference type="InterPro" id="IPR000748">
    <property type="entry name" value="PsdUridine_synth_RsuA/RluB/E/F"/>
</dbReference>
<reference evidence="6" key="1">
    <citation type="submission" date="2019-07" db="EMBL/GenBank/DDBJ databases">
        <title>Helicobacter labacensis sp. nov., Helicobacter mehlei sp. nov. and Helicobacter vulpis sp. nov., isolated from gastric mucosa of red fox (Vulpis vulpis).</title>
        <authorList>
            <person name="Kusar D."/>
            <person name="Gruntar I."/>
            <person name="Pate M."/>
            <person name="Zajc U."/>
            <person name="Ocepek M."/>
        </authorList>
    </citation>
    <scope>NUCLEOTIDE SEQUENCE [LARGE SCALE GENOMIC DNA]</scope>
    <source>
        <strain evidence="6">L8b</strain>
    </source>
</reference>
<protein>
    <recommendedName>
        <fullName evidence="4">Pseudouridine synthase</fullName>
        <ecNumber evidence="4">5.4.99.-</ecNumber>
    </recommendedName>
</protein>
<evidence type="ECO:0000256" key="1">
    <source>
        <dbReference type="ARBA" id="ARBA00008348"/>
    </source>
</evidence>
<evidence type="ECO:0000256" key="4">
    <source>
        <dbReference type="RuleBase" id="RU003887"/>
    </source>
</evidence>
<dbReference type="Gene3D" id="3.30.70.580">
    <property type="entry name" value="Pseudouridine synthase I, catalytic domain, N-terminal subdomain"/>
    <property type="match status" value="1"/>
</dbReference>
<dbReference type="CDD" id="cd00165">
    <property type="entry name" value="S4"/>
    <property type="match status" value="1"/>
</dbReference>
<dbReference type="OrthoDB" id="9807213at2"/>
<keyword evidence="2 4" id="KW-0413">Isomerase</keyword>
<comment type="similarity">
    <text evidence="1 4">Belongs to the pseudouridine synthase RsuA family.</text>
</comment>
<dbReference type="Pfam" id="PF00849">
    <property type="entry name" value="PseudoU_synth_2"/>
    <property type="match status" value="1"/>
</dbReference>
<dbReference type="GO" id="GO:0000455">
    <property type="term" value="P:enzyme-directed rRNA pseudouridine synthesis"/>
    <property type="evidence" value="ECO:0007669"/>
    <property type="project" value="UniProtKB-ARBA"/>
</dbReference>
<dbReference type="Pfam" id="PF01479">
    <property type="entry name" value="S4"/>
    <property type="match status" value="1"/>
</dbReference>
<dbReference type="InterPro" id="IPR036986">
    <property type="entry name" value="S4_RNA-bd_sf"/>
</dbReference>
<dbReference type="SUPFAM" id="SSF55120">
    <property type="entry name" value="Pseudouridine synthase"/>
    <property type="match status" value="1"/>
</dbReference>
<dbReference type="PANTHER" id="PTHR47683">
    <property type="entry name" value="PSEUDOURIDINE SYNTHASE FAMILY PROTEIN-RELATED"/>
    <property type="match status" value="1"/>
</dbReference>
<evidence type="ECO:0000313" key="7">
    <source>
        <dbReference type="Proteomes" id="UP000319322"/>
    </source>
</evidence>
<sequence>MVRHLMRLNQFIAHNLPCSRRQADRLIAEGQVKINHTLATFTTPFKPQDKIFINSQLLRPKSQHFSVVVYHKPKGELVSLRDDRGRRTIFESLEARYRHFTPIGRLDFASSGLLLLSDSKLVVDALMHSQLEREYLIKIEGSVGARMLEAMQNGIEIKGLGGAHPKSKLESMRLAPMSCHIIKNHRHYSKLKLTLCEGQNREIRRFFAYFKTPVLDLKRVRFGFTHLNALPVGKTRYLNPKEYRHLHQFLEGAEHA</sequence>
<evidence type="ECO:0000259" key="5">
    <source>
        <dbReference type="SMART" id="SM00363"/>
    </source>
</evidence>
<dbReference type="PROSITE" id="PS01149">
    <property type="entry name" value="PSI_RSU"/>
    <property type="match status" value="1"/>
</dbReference>
<proteinExistence type="inferred from homology"/>
<dbReference type="PROSITE" id="PS50889">
    <property type="entry name" value="S4"/>
    <property type="match status" value="1"/>
</dbReference>
<evidence type="ECO:0000256" key="2">
    <source>
        <dbReference type="ARBA" id="ARBA00023235"/>
    </source>
</evidence>
<dbReference type="Gene3D" id="3.30.70.1560">
    <property type="entry name" value="Alpha-L RNA-binding motif"/>
    <property type="match status" value="1"/>
</dbReference>